<name>M5WYV2_PRUPE</name>
<evidence type="ECO:0000313" key="2">
    <source>
        <dbReference type="Proteomes" id="UP000006882"/>
    </source>
</evidence>
<organism evidence="1 2">
    <name type="scientific">Prunus persica</name>
    <name type="common">Peach</name>
    <name type="synonym">Amygdalus persica</name>
    <dbReference type="NCBI Taxonomy" id="3760"/>
    <lineage>
        <taxon>Eukaryota</taxon>
        <taxon>Viridiplantae</taxon>
        <taxon>Streptophyta</taxon>
        <taxon>Embryophyta</taxon>
        <taxon>Tracheophyta</taxon>
        <taxon>Spermatophyta</taxon>
        <taxon>Magnoliopsida</taxon>
        <taxon>eudicotyledons</taxon>
        <taxon>Gunneridae</taxon>
        <taxon>Pentapetalae</taxon>
        <taxon>rosids</taxon>
        <taxon>fabids</taxon>
        <taxon>Rosales</taxon>
        <taxon>Rosaceae</taxon>
        <taxon>Amygdaloideae</taxon>
        <taxon>Amygdaleae</taxon>
        <taxon>Prunus</taxon>
    </lineage>
</organism>
<dbReference type="EMBL" id="CM007654">
    <property type="protein sequence ID" value="ONI14367.1"/>
    <property type="molecule type" value="Genomic_DNA"/>
</dbReference>
<dbReference type="Gramene" id="ONI14367">
    <property type="protein sequence ID" value="ONI14367"/>
    <property type="gene ID" value="PRUPE_4G277300"/>
</dbReference>
<protein>
    <submittedName>
        <fullName evidence="1">Uncharacterized protein</fullName>
    </submittedName>
</protein>
<accession>M5WYV2</accession>
<sequence length="66" mass="7621">MRNVGFPILSSRSKRMSRCDNNNKNIDSLPFKFQAHNIRTTHAEYDTICIVCHAAAQTSENFEFDK</sequence>
<dbReference type="AlphaFoldDB" id="M5WYV2"/>
<evidence type="ECO:0000313" key="1">
    <source>
        <dbReference type="EMBL" id="ONI14367.1"/>
    </source>
</evidence>
<reference evidence="1 2" key="1">
    <citation type="journal article" date="2013" name="Nat. Genet.">
        <title>The high-quality draft genome of peach (Prunus persica) identifies unique patterns of genetic diversity, domestication and genome evolution.</title>
        <authorList>
            <consortium name="International Peach Genome Initiative"/>
            <person name="Verde I."/>
            <person name="Abbott A.G."/>
            <person name="Scalabrin S."/>
            <person name="Jung S."/>
            <person name="Shu S."/>
            <person name="Marroni F."/>
            <person name="Zhebentyayeva T."/>
            <person name="Dettori M.T."/>
            <person name="Grimwood J."/>
            <person name="Cattonaro F."/>
            <person name="Zuccolo A."/>
            <person name="Rossini L."/>
            <person name="Jenkins J."/>
            <person name="Vendramin E."/>
            <person name="Meisel L.A."/>
            <person name="Decroocq V."/>
            <person name="Sosinski B."/>
            <person name="Prochnik S."/>
            <person name="Mitros T."/>
            <person name="Policriti A."/>
            <person name="Cipriani G."/>
            <person name="Dondini L."/>
            <person name="Ficklin S."/>
            <person name="Goodstein D.M."/>
            <person name="Xuan P."/>
            <person name="Del Fabbro C."/>
            <person name="Aramini V."/>
            <person name="Copetti D."/>
            <person name="Gonzalez S."/>
            <person name="Horner D.S."/>
            <person name="Falchi R."/>
            <person name="Lucas S."/>
            <person name="Mica E."/>
            <person name="Maldonado J."/>
            <person name="Lazzari B."/>
            <person name="Bielenberg D."/>
            <person name="Pirona R."/>
            <person name="Miculan M."/>
            <person name="Barakat A."/>
            <person name="Testolin R."/>
            <person name="Stella A."/>
            <person name="Tartarini S."/>
            <person name="Tonutti P."/>
            <person name="Arus P."/>
            <person name="Orellana A."/>
            <person name="Wells C."/>
            <person name="Main D."/>
            <person name="Vizzotto G."/>
            <person name="Silva H."/>
            <person name="Salamini F."/>
            <person name="Schmutz J."/>
            <person name="Morgante M."/>
            <person name="Rokhsar D.S."/>
        </authorList>
    </citation>
    <scope>NUCLEOTIDE SEQUENCE [LARGE SCALE GENOMIC DNA]</scope>
    <source>
        <strain evidence="2">cv. Nemared</strain>
    </source>
</reference>
<dbReference type="Proteomes" id="UP000006882">
    <property type="component" value="Chromosome G4"/>
</dbReference>
<dbReference type="HOGENOM" id="CLU_2836008_0_0_1"/>
<proteinExistence type="predicted"/>
<keyword evidence="2" id="KW-1185">Reference proteome</keyword>
<gene>
    <name evidence="1" type="ORF">PRUPE_4G277300</name>
</gene>